<dbReference type="RefSeq" id="XP_040787692.1">
    <property type="nucleotide sequence ID" value="XM_040926510.1"/>
</dbReference>
<keyword evidence="3" id="KW-1185">Reference proteome</keyword>
<dbReference type="EMBL" id="ML976616">
    <property type="protein sequence ID" value="KAF1845129.1"/>
    <property type="molecule type" value="Genomic_DNA"/>
</dbReference>
<protein>
    <submittedName>
        <fullName evidence="2">Uncharacterized protein</fullName>
    </submittedName>
</protein>
<comment type="caution">
    <text evidence="2">The sequence shown here is derived from an EMBL/GenBank/DDBJ whole genome shotgun (WGS) entry which is preliminary data.</text>
</comment>
<dbReference type="AlphaFoldDB" id="A0A9P4GGP9"/>
<dbReference type="GeneID" id="63843761"/>
<feature type="compositionally biased region" description="Basic residues" evidence="1">
    <location>
        <begin position="50"/>
        <end position="61"/>
    </location>
</feature>
<evidence type="ECO:0000313" key="3">
    <source>
        <dbReference type="Proteomes" id="UP000800039"/>
    </source>
</evidence>
<feature type="region of interest" description="Disordered" evidence="1">
    <location>
        <begin position="193"/>
        <end position="235"/>
    </location>
</feature>
<dbReference type="OrthoDB" id="3799266at2759"/>
<feature type="region of interest" description="Disordered" evidence="1">
    <location>
        <begin position="1"/>
        <end position="69"/>
    </location>
</feature>
<reference evidence="2" key="1">
    <citation type="submission" date="2020-01" db="EMBL/GenBank/DDBJ databases">
        <authorList>
            <consortium name="DOE Joint Genome Institute"/>
            <person name="Haridas S."/>
            <person name="Albert R."/>
            <person name="Binder M."/>
            <person name="Bloem J."/>
            <person name="Labutti K."/>
            <person name="Salamov A."/>
            <person name="Andreopoulos B."/>
            <person name="Baker S.E."/>
            <person name="Barry K."/>
            <person name="Bills G."/>
            <person name="Bluhm B.H."/>
            <person name="Cannon C."/>
            <person name="Castanera R."/>
            <person name="Culley D.E."/>
            <person name="Daum C."/>
            <person name="Ezra D."/>
            <person name="Gonzalez J.B."/>
            <person name="Henrissat B."/>
            <person name="Kuo A."/>
            <person name="Liang C."/>
            <person name="Lipzen A."/>
            <person name="Lutzoni F."/>
            <person name="Magnuson J."/>
            <person name="Mondo S."/>
            <person name="Nolan M."/>
            <person name="Ohm R."/>
            <person name="Pangilinan J."/>
            <person name="Park H.-J."/>
            <person name="Ramirez L."/>
            <person name="Alfaro M."/>
            <person name="Sun H."/>
            <person name="Tritt A."/>
            <person name="Yoshinaga Y."/>
            <person name="Zwiers L.-H."/>
            <person name="Turgeon B.G."/>
            <person name="Goodwin S.B."/>
            <person name="Spatafora J.W."/>
            <person name="Crous P.W."/>
            <person name="Grigoriev I.V."/>
        </authorList>
    </citation>
    <scope>NUCLEOTIDE SEQUENCE</scope>
    <source>
        <strain evidence="2">CBS 394.84</strain>
    </source>
</reference>
<evidence type="ECO:0000313" key="2">
    <source>
        <dbReference type="EMBL" id="KAF1845129.1"/>
    </source>
</evidence>
<gene>
    <name evidence="2" type="ORF">K460DRAFT_103542</name>
</gene>
<sequence>MSYQQKLRGQPPQHWNAYRPTYGPPAHTAPPYHEEPLEEGIPYPNSAPLNRRRSQTVKRNKPDRDEEQLPQLWDTELDDLMGRTSRAYDVVVNYERDSEGGQRWSREDIALIRDLGKYIWDDLRAMKKWQRTVAEQGDVDEDTMRQIFDDADKMHAYCSEIQATIREKEYAGGFVVDTQGNLAVAHGFRDERGQQLPGRSILRPESSDWSETDPSSARRRSRPQGRPVRKQNAGR</sequence>
<evidence type="ECO:0000256" key="1">
    <source>
        <dbReference type="SAM" id="MobiDB-lite"/>
    </source>
</evidence>
<name>A0A9P4GGP9_9PLEO</name>
<feature type="compositionally biased region" description="Basic residues" evidence="1">
    <location>
        <begin position="217"/>
        <end position="229"/>
    </location>
</feature>
<accession>A0A9P4GGP9</accession>
<proteinExistence type="predicted"/>
<organism evidence="2 3">
    <name type="scientific">Cucurbitaria berberidis CBS 394.84</name>
    <dbReference type="NCBI Taxonomy" id="1168544"/>
    <lineage>
        <taxon>Eukaryota</taxon>
        <taxon>Fungi</taxon>
        <taxon>Dikarya</taxon>
        <taxon>Ascomycota</taxon>
        <taxon>Pezizomycotina</taxon>
        <taxon>Dothideomycetes</taxon>
        <taxon>Pleosporomycetidae</taxon>
        <taxon>Pleosporales</taxon>
        <taxon>Pleosporineae</taxon>
        <taxon>Cucurbitariaceae</taxon>
        <taxon>Cucurbitaria</taxon>
    </lineage>
</organism>
<dbReference type="Proteomes" id="UP000800039">
    <property type="component" value="Unassembled WGS sequence"/>
</dbReference>